<keyword evidence="5" id="KW-0378">Hydrolase</keyword>
<dbReference type="Pfam" id="PF18962">
    <property type="entry name" value="Por_Secre_tail"/>
    <property type="match status" value="1"/>
</dbReference>
<evidence type="ECO:0000259" key="10">
    <source>
        <dbReference type="Pfam" id="PF18962"/>
    </source>
</evidence>
<comment type="caution">
    <text evidence="11">The sequence shown here is derived from an EMBL/GenBank/DDBJ whole genome shotgun (WGS) entry which is preliminary data.</text>
</comment>
<evidence type="ECO:0000256" key="3">
    <source>
        <dbReference type="ARBA" id="ARBA00022723"/>
    </source>
</evidence>
<dbReference type="SUPFAM" id="SSF55486">
    <property type="entry name" value="Metalloproteases ('zincins'), catalytic domain"/>
    <property type="match status" value="1"/>
</dbReference>
<evidence type="ECO:0000259" key="9">
    <source>
        <dbReference type="Pfam" id="PF05572"/>
    </source>
</evidence>
<comment type="similarity">
    <text evidence="1">Belongs to the peptidase M43B family.</text>
</comment>
<evidence type="ECO:0000313" key="12">
    <source>
        <dbReference type="Proteomes" id="UP000477386"/>
    </source>
</evidence>
<evidence type="ECO:0000256" key="7">
    <source>
        <dbReference type="ARBA" id="ARBA00023049"/>
    </source>
</evidence>
<dbReference type="PANTHER" id="PTHR47466">
    <property type="match status" value="1"/>
</dbReference>
<evidence type="ECO:0000256" key="4">
    <source>
        <dbReference type="ARBA" id="ARBA00022729"/>
    </source>
</evidence>
<evidence type="ECO:0000313" key="11">
    <source>
        <dbReference type="EMBL" id="NEU67808.1"/>
    </source>
</evidence>
<keyword evidence="4" id="KW-0732">Signal</keyword>
<dbReference type="PANTHER" id="PTHR47466:SF1">
    <property type="entry name" value="METALLOPROTEASE MEP1 (AFU_ORTHOLOGUE AFUA_1G07730)-RELATED"/>
    <property type="match status" value="1"/>
</dbReference>
<dbReference type="Gene3D" id="2.60.40.3080">
    <property type="match status" value="1"/>
</dbReference>
<dbReference type="NCBIfam" id="TIGR04183">
    <property type="entry name" value="Por_Secre_tail"/>
    <property type="match status" value="1"/>
</dbReference>
<reference evidence="11 12" key="1">
    <citation type="submission" date="2020-02" db="EMBL/GenBank/DDBJ databases">
        <title>Draft genome sequence of two Spirosoma agri KCTC 52727 and Spirosoma terrae KCTC 52035.</title>
        <authorList>
            <person name="Rojas J."/>
            <person name="Ambika Manirajan B."/>
            <person name="Ratering S."/>
            <person name="Suarez C."/>
            <person name="Schnell S."/>
        </authorList>
    </citation>
    <scope>NUCLEOTIDE SEQUENCE [LARGE SCALE GENOMIC DNA]</scope>
    <source>
        <strain evidence="11 12">KCTC 52727</strain>
    </source>
</reference>
<evidence type="ECO:0000256" key="8">
    <source>
        <dbReference type="ARBA" id="ARBA00023157"/>
    </source>
</evidence>
<evidence type="ECO:0000256" key="1">
    <source>
        <dbReference type="ARBA" id="ARBA00008721"/>
    </source>
</evidence>
<dbReference type="EMBL" id="JAAGNZ010000001">
    <property type="protein sequence ID" value="NEU67808.1"/>
    <property type="molecule type" value="Genomic_DNA"/>
</dbReference>
<dbReference type="InterPro" id="IPR008754">
    <property type="entry name" value="Peptidase_M43"/>
</dbReference>
<dbReference type="AlphaFoldDB" id="A0A6M0IHV4"/>
<dbReference type="InterPro" id="IPR026444">
    <property type="entry name" value="Secre_tail"/>
</dbReference>
<keyword evidence="2" id="KW-0645">Protease</keyword>
<dbReference type="Gene3D" id="3.40.390.10">
    <property type="entry name" value="Collagenase (Catalytic Domain)"/>
    <property type="match status" value="1"/>
</dbReference>
<dbReference type="Pfam" id="PF05572">
    <property type="entry name" value="Peptidase_M43"/>
    <property type="match status" value="1"/>
</dbReference>
<accession>A0A6M0IHV4</accession>
<evidence type="ECO:0000256" key="5">
    <source>
        <dbReference type="ARBA" id="ARBA00022801"/>
    </source>
</evidence>
<organism evidence="11 12">
    <name type="scientific">Spirosoma agri</name>
    <dbReference type="NCBI Taxonomy" id="1987381"/>
    <lineage>
        <taxon>Bacteria</taxon>
        <taxon>Pseudomonadati</taxon>
        <taxon>Bacteroidota</taxon>
        <taxon>Cytophagia</taxon>
        <taxon>Cytophagales</taxon>
        <taxon>Cytophagaceae</taxon>
        <taxon>Spirosoma</taxon>
    </lineage>
</organism>
<keyword evidence="6" id="KW-0862">Zinc</keyword>
<keyword evidence="3" id="KW-0479">Metal-binding</keyword>
<keyword evidence="7" id="KW-0482">Metalloprotease</keyword>
<evidence type="ECO:0000256" key="6">
    <source>
        <dbReference type="ARBA" id="ARBA00022833"/>
    </source>
</evidence>
<dbReference type="CDD" id="cd04275">
    <property type="entry name" value="ZnMc_pappalysin_like"/>
    <property type="match status" value="1"/>
</dbReference>
<evidence type="ECO:0000256" key="2">
    <source>
        <dbReference type="ARBA" id="ARBA00022670"/>
    </source>
</evidence>
<dbReference type="GO" id="GO:0046872">
    <property type="term" value="F:metal ion binding"/>
    <property type="evidence" value="ECO:0007669"/>
    <property type="project" value="UniProtKB-KW"/>
</dbReference>
<name>A0A6M0IHV4_9BACT</name>
<proteinExistence type="inferred from homology"/>
<dbReference type="GO" id="GO:0008237">
    <property type="term" value="F:metallopeptidase activity"/>
    <property type="evidence" value="ECO:0007669"/>
    <property type="project" value="UniProtKB-KW"/>
</dbReference>
<sequence>MASFRPARTTKRMPTWLYGIYFGLLFLTQIAEGQPIDDRQVNRCGTADYEQVLQKRDPFRQLDRTELNRQIEQASKGGKSARQSATTETIYRIPVVVHIVHNNASQRIGGPNNANISDEQVYSQIKVLNEDFRRVANTNGFNTSPVGADTGIEFFLAQTDPQGNPTNGITRHYYPQQAAFTVGTGSDGDILLAQIAYWPSNRYLNIWVTDLQNNYLGFTQFPTSADTLKGLGPTDTNELVDGSIISYRVFGRGFSQLHSTYNLGRTLTHEIGHWLGLLHPNGDSTCGDDHVQDTPPTDNLNQSVFCRDLLANCAAVPNRIMIENYMMYSPDACMNLFTQGQKERMRAVLQLSPRRAALIRSLDNLPETDELTVTVFPNPTRANPTVEIQFKGLHPFTITVTNSRGQRLYSMVYPAAPSSRITVPVSRLPAGIYTIQVTTDTATVSQRLLIE</sequence>
<dbReference type="GO" id="GO:0006508">
    <property type="term" value="P:proteolysis"/>
    <property type="evidence" value="ECO:0007669"/>
    <property type="project" value="UniProtKB-KW"/>
</dbReference>
<keyword evidence="8" id="KW-1015">Disulfide bond</keyword>
<feature type="domain" description="Peptidase M43 pregnancy-associated plasma-A" evidence="9">
    <location>
        <begin position="258"/>
        <end position="349"/>
    </location>
</feature>
<feature type="domain" description="Secretion system C-terminal sorting" evidence="10">
    <location>
        <begin position="375"/>
        <end position="450"/>
    </location>
</feature>
<dbReference type="RefSeq" id="WP_164038502.1">
    <property type="nucleotide sequence ID" value="NZ_JAAGNZ010000001.1"/>
</dbReference>
<dbReference type="Proteomes" id="UP000477386">
    <property type="component" value="Unassembled WGS sequence"/>
</dbReference>
<gene>
    <name evidence="11" type="ORF">GK091_13035</name>
</gene>
<protein>
    <submittedName>
        <fullName evidence="11">T9SS type A sorting domain-containing protein</fullName>
    </submittedName>
</protein>
<keyword evidence="12" id="KW-1185">Reference proteome</keyword>
<dbReference type="InterPro" id="IPR024079">
    <property type="entry name" value="MetalloPept_cat_dom_sf"/>
</dbReference>